<dbReference type="GO" id="GO:0046872">
    <property type="term" value="F:metal ion binding"/>
    <property type="evidence" value="ECO:0007669"/>
    <property type="project" value="InterPro"/>
</dbReference>
<dbReference type="InterPro" id="IPR045800">
    <property type="entry name" value="HMBD"/>
</dbReference>
<dbReference type="Proteomes" id="UP000245762">
    <property type="component" value="Unassembled WGS sequence"/>
</dbReference>
<organism evidence="3 4">
    <name type="scientific">Flagellimonas aquimarina</name>
    <dbReference type="NCBI Taxonomy" id="2201895"/>
    <lineage>
        <taxon>Bacteria</taxon>
        <taxon>Pseudomonadati</taxon>
        <taxon>Bacteroidota</taxon>
        <taxon>Flavobacteriia</taxon>
        <taxon>Flavobacteriales</taxon>
        <taxon>Flavobacteriaceae</taxon>
        <taxon>Flagellimonas</taxon>
    </lineage>
</organism>
<keyword evidence="4" id="KW-1185">Reference proteome</keyword>
<keyword evidence="1" id="KW-0732">Signal</keyword>
<evidence type="ECO:0000256" key="1">
    <source>
        <dbReference type="SAM" id="SignalP"/>
    </source>
</evidence>
<name>A0A316KVY4_9FLAO</name>
<feature type="chain" id="PRO_5016236779" description="Heavy metal binding domain-containing protein" evidence="1">
    <location>
        <begin position="26"/>
        <end position="89"/>
    </location>
</feature>
<proteinExistence type="predicted"/>
<dbReference type="PROSITE" id="PS51257">
    <property type="entry name" value="PROKAR_LIPOPROTEIN"/>
    <property type="match status" value="1"/>
</dbReference>
<comment type="caution">
    <text evidence="3">The sequence shown here is derived from an EMBL/GenBank/DDBJ whole genome shotgun (WGS) entry which is preliminary data.</text>
</comment>
<protein>
    <recommendedName>
        <fullName evidence="2">Heavy metal binding domain-containing protein</fullName>
    </recommendedName>
</protein>
<sequence length="89" mass="9755">MNTRIKTFLAITLLATLLLSVSCKGKTEQNTEANTEQIETNEKQGKEYTSAYVCPMHCEGSGSDTEGTCPKCGMDYVANVEHQNDGHTH</sequence>
<feature type="signal peptide" evidence="1">
    <location>
        <begin position="1"/>
        <end position="25"/>
    </location>
</feature>
<dbReference type="Pfam" id="PF19335">
    <property type="entry name" value="HMBD"/>
    <property type="match status" value="1"/>
</dbReference>
<evidence type="ECO:0000313" key="4">
    <source>
        <dbReference type="Proteomes" id="UP000245762"/>
    </source>
</evidence>
<feature type="domain" description="Heavy metal binding" evidence="2">
    <location>
        <begin position="52"/>
        <end position="75"/>
    </location>
</feature>
<accession>A0A316KVY4</accession>
<dbReference type="OrthoDB" id="1521937at2"/>
<dbReference type="EMBL" id="QGEG01000002">
    <property type="protein sequence ID" value="PWL38397.1"/>
    <property type="molecule type" value="Genomic_DNA"/>
</dbReference>
<gene>
    <name evidence="3" type="ORF">DKG77_08995</name>
</gene>
<dbReference type="AlphaFoldDB" id="A0A316KVY4"/>
<dbReference type="RefSeq" id="WP_109662310.1">
    <property type="nucleotide sequence ID" value="NZ_QGEG01000002.1"/>
</dbReference>
<evidence type="ECO:0000313" key="3">
    <source>
        <dbReference type="EMBL" id="PWL38397.1"/>
    </source>
</evidence>
<evidence type="ECO:0000259" key="2">
    <source>
        <dbReference type="Pfam" id="PF19335"/>
    </source>
</evidence>
<reference evidence="3 4" key="1">
    <citation type="submission" date="2018-05" db="EMBL/GenBank/DDBJ databases">
        <title>Complete genome sequence of Flagellimonas aquimarina ECD12 isolated from seaweed Ecklonia cava.</title>
        <authorList>
            <person name="Choi S."/>
            <person name="Seong C."/>
        </authorList>
    </citation>
    <scope>NUCLEOTIDE SEQUENCE [LARGE SCALE GENOMIC DNA]</scope>
    <source>
        <strain evidence="3 4">ECD12</strain>
    </source>
</reference>